<dbReference type="InterPro" id="IPR049835">
    <property type="entry name" value="RppB"/>
</dbReference>
<dbReference type="SUPFAM" id="SSF55874">
    <property type="entry name" value="ATPase domain of HSP90 chaperone/DNA topoisomerase II/histidine kinase"/>
    <property type="match status" value="1"/>
</dbReference>
<keyword evidence="9" id="KW-0614">Plasmid</keyword>
<keyword evidence="7" id="KW-0812">Transmembrane</keyword>
<geneLocation type="plasmid" evidence="9">
    <name>p1</name>
</geneLocation>
<evidence type="ECO:0000256" key="6">
    <source>
        <dbReference type="ARBA" id="ARBA00023012"/>
    </source>
</evidence>
<organism evidence="9">
    <name type="scientific">Leptolyngbya sp. NK1-12</name>
    <dbReference type="NCBI Taxonomy" id="2547451"/>
    <lineage>
        <taxon>Bacteria</taxon>
        <taxon>Bacillati</taxon>
        <taxon>Cyanobacteriota</taxon>
        <taxon>Cyanophyceae</taxon>
        <taxon>Leptolyngbyales</taxon>
        <taxon>Leptolyngbyaceae</taxon>
        <taxon>Leptolyngbya group</taxon>
        <taxon>Leptolyngbya</taxon>
    </lineage>
</organism>
<dbReference type="RefSeq" id="WP_316437152.1">
    <property type="nucleotide sequence ID" value="NZ_CP053588.1"/>
</dbReference>
<protein>
    <recommendedName>
        <fullName evidence="2">histidine kinase</fullName>
        <ecNumber evidence="2">2.7.13.3</ecNumber>
    </recommendedName>
</protein>
<dbReference type="EC" id="2.7.13.3" evidence="2"/>
<dbReference type="Gene3D" id="1.10.287.130">
    <property type="match status" value="1"/>
</dbReference>
<keyword evidence="7" id="KW-0472">Membrane</keyword>
<evidence type="ECO:0000256" key="7">
    <source>
        <dbReference type="SAM" id="Phobius"/>
    </source>
</evidence>
<dbReference type="InterPro" id="IPR050351">
    <property type="entry name" value="BphY/WalK/GraS-like"/>
</dbReference>
<dbReference type="InterPro" id="IPR005467">
    <property type="entry name" value="His_kinase_dom"/>
</dbReference>
<dbReference type="PRINTS" id="PR00344">
    <property type="entry name" value="BCTRLSENSOR"/>
</dbReference>
<dbReference type="PROSITE" id="PS50109">
    <property type="entry name" value="HIS_KIN"/>
    <property type="match status" value="1"/>
</dbReference>
<dbReference type="GO" id="GO:0016036">
    <property type="term" value="P:cellular response to phosphate starvation"/>
    <property type="evidence" value="ECO:0007669"/>
    <property type="project" value="TreeGrafter"/>
</dbReference>
<keyword evidence="6" id="KW-0902">Two-component regulatory system</keyword>
<dbReference type="PANTHER" id="PTHR45453">
    <property type="entry name" value="PHOSPHATE REGULON SENSOR PROTEIN PHOR"/>
    <property type="match status" value="1"/>
</dbReference>
<dbReference type="SUPFAM" id="SSF47384">
    <property type="entry name" value="Homodimeric domain of signal transducing histidine kinase"/>
    <property type="match status" value="1"/>
</dbReference>
<keyword evidence="5 9" id="KW-0418">Kinase</keyword>
<dbReference type="SMART" id="SM00388">
    <property type="entry name" value="HisKA"/>
    <property type="match status" value="1"/>
</dbReference>
<dbReference type="EMBL" id="CP053588">
    <property type="protein sequence ID" value="WNZ28120.1"/>
    <property type="molecule type" value="Genomic_DNA"/>
</dbReference>
<accession>A0AA96WN25</accession>
<dbReference type="NCBIfam" id="NF041735">
    <property type="entry name" value="hist_kin_RppB"/>
    <property type="match status" value="1"/>
</dbReference>
<comment type="catalytic activity">
    <reaction evidence="1">
        <text>ATP + protein L-histidine = ADP + protein N-phospho-L-histidine.</text>
        <dbReference type="EC" id="2.7.13.3"/>
    </reaction>
</comment>
<dbReference type="InterPro" id="IPR036890">
    <property type="entry name" value="HATPase_C_sf"/>
</dbReference>
<dbReference type="GO" id="GO:0005886">
    <property type="term" value="C:plasma membrane"/>
    <property type="evidence" value="ECO:0007669"/>
    <property type="project" value="TreeGrafter"/>
</dbReference>
<keyword evidence="3" id="KW-0597">Phosphoprotein</keyword>
<dbReference type="InterPro" id="IPR003661">
    <property type="entry name" value="HisK_dim/P_dom"/>
</dbReference>
<proteinExistence type="predicted"/>
<sequence>MKHNRVFHTTRLRLAGLYAGTMGFILTLCAVGFYEAMAYSHVSELNHRIESVAGTLHDGLEASLQQPGKLEPIVQEFIPSLCIARTTCAYKSTATHYLGVFQEYGYYIRFVTLSGQLLASAGEIPTDLPVRVETEPWQTLEAPDRTRYKQLSLLLKTANQDAWGYMQVGRSLSDIDGHMVWVRLILLIGLPTAMLLVAIASWWLAGQAMLPVYRSYRQMQQFTADAAHELRTPLATIRANLESTLTPDATDADAWDTLRTVERQNGRLSRLVHDLLVLSRVDLQGLPAKQESCNLNDLVNDLVEEFSALAIASNISLTADIQTNTPITVFGSEEQLYRLVANLITNAIQYTPASGQVIVHLKRDDHHALIQVQDTGIGIPSKEQARIFDRFYRVNSDRSRHTGGAGLGLAIAQAIAKAHQGTIQVKSELGKGSTFTVQLPLRKDK</sequence>
<evidence type="ECO:0000259" key="8">
    <source>
        <dbReference type="PROSITE" id="PS50109"/>
    </source>
</evidence>
<dbReference type="AlphaFoldDB" id="A0AA96WN25"/>
<dbReference type="InterPro" id="IPR003594">
    <property type="entry name" value="HATPase_dom"/>
</dbReference>
<dbReference type="SMART" id="SM00387">
    <property type="entry name" value="HATPase_c"/>
    <property type="match status" value="1"/>
</dbReference>
<dbReference type="CDD" id="cd00075">
    <property type="entry name" value="HATPase"/>
    <property type="match status" value="1"/>
</dbReference>
<dbReference type="PANTHER" id="PTHR45453:SF1">
    <property type="entry name" value="PHOSPHATE REGULON SENSOR PROTEIN PHOR"/>
    <property type="match status" value="1"/>
</dbReference>
<gene>
    <name evidence="9" type="ORF">HJG54_35045</name>
</gene>
<dbReference type="InterPro" id="IPR004358">
    <property type="entry name" value="Sig_transdc_His_kin-like_C"/>
</dbReference>
<evidence type="ECO:0000256" key="5">
    <source>
        <dbReference type="ARBA" id="ARBA00022777"/>
    </source>
</evidence>
<dbReference type="InterPro" id="IPR036097">
    <property type="entry name" value="HisK_dim/P_sf"/>
</dbReference>
<evidence type="ECO:0000256" key="2">
    <source>
        <dbReference type="ARBA" id="ARBA00012438"/>
    </source>
</evidence>
<dbReference type="Gene3D" id="3.30.565.10">
    <property type="entry name" value="Histidine kinase-like ATPase, C-terminal domain"/>
    <property type="match status" value="1"/>
</dbReference>
<evidence type="ECO:0000313" key="9">
    <source>
        <dbReference type="EMBL" id="WNZ28120.1"/>
    </source>
</evidence>
<evidence type="ECO:0000256" key="3">
    <source>
        <dbReference type="ARBA" id="ARBA00022553"/>
    </source>
</evidence>
<dbReference type="FunFam" id="3.30.565.10:FF:000006">
    <property type="entry name" value="Sensor histidine kinase WalK"/>
    <property type="match status" value="1"/>
</dbReference>
<keyword evidence="7" id="KW-1133">Transmembrane helix</keyword>
<name>A0AA96WN25_9CYAN</name>
<feature type="transmembrane region" description="Helical" evidence="7">
    <location>
        <begin position="180"/>
        <end position="205"/>
    </location>
</feature>
<feature type="transmembrane region" description="Helical" evidence="7">
    <location>
        <begin position="12"/>
        <end position="34"/>
    </location>
</feature>
<dbReference type="CDD" id="cd00082">
    <property type="entry name" value="HisKA"/>
    <property type="match status" value="1"/>
</dbReference>
<keyword evidence="4" id="KW-0808">Transferase</keyword>
<reference evidence="9" key="1">
    <citation type="submission" date="2020-05" db="EMBL/GenBank/DDBJ databases">
        <authorList>
            <person name="Zhu T."/>
            <person name="Keshari N."/>
            <person name="Lu X."/>
        </authorList>
    </citation>
    <scope>NUCLEOTIDE SEQUENCE</scope>
    <source>
        <strain evidence="9">NK1-12</strain>
        <plasmid evidence="9">p1</plasmid>
    </source>
</reference>
<evidence type="ECO:0000256" key="4">
    <source>
        <dbReference type="ARBA" id="ARBA00022679"/>
    </source>
</evidence>
<dbReference type="GO" id="GO:0004721">
    <property type="term" value="F:phosphoprotein phosphatase activity"/>
    <property type="evidence" value="ECO:0007669"/>
    <property type="project" value="TreeGrafter"/>
</dbReference>
<evidence type="ECO:0000256" key="1">
    <source>
        <dbReference type="ARBA" id="ARBA00000085"/>
    </source>
</evidence>
<dbReference type="Pfam" id="PF02518">
    <property type="entry name" value="HATPase_c"/>
    <property type="match status" value="1"/>
</dbReference>
<feature type="domain" description="Histidine kinase" evidence="8">
    <location>
        <begin position="225"/>
        <end position="443"/>
    </location>
</feature>
<dbReference type="Pfam" id="PF00512">
    <property type="entry name" value="HisKA"/>
    <property type="match status" value="1"/>
</dbReference>
<dbReference type="GO" id="GO:0000155">
    <property type="term" value="F:phosphorelay sensor kinase activity"/>
    <property type="evidence" value="ECO:0007669"/>
    <property type="project" value="InterPro"/>
</dbReference>